<dbReference type="GO" id="GO:0016813">
    <property type="term" value="F:hydrolase activity, acting on carbon-nitrogen (but not peptide) bonds, in linear amidines"/>
    <property type="evidence" value="ECO:0007669"/>
    <property type="project" value="InterPro"/>
</dbReference>
<dbReference type="EMBL" id="CP002049">
    <property type="protein sequence ID" value="ADI14628.1"/>
    <property type="molecule type" value="Genomic_DNA"/>
</dbReference>
<feature type="domain" description="Peptidase M20 dimerisation" evidence="8">
    <location>
        <begin position="216"/>
        <end position="314"/>
    </location>
</feature>
<dbReference type="Gene3D" id="3.30.70.360">
    <property type="match status" value="1"/>
</dbReference>
<keyword evidence="5 9" id="KW-0378">Hydrolase</keyword>
<dbReference type="PIRSF" id="PIRSF001235">
    <property type="entry name" value="Amidase_carbamoylase"/>
    <property type="match status" value="1"/>
</dbReference>
<evidence type="ECO:0000256" key="3">
    <source>
        <dbReference type="ARBA" id="ARBA00011738"/>
    </source>
</evidence>
<evidence type="ECO:0000259" key="8">
    <source>
        <dbReference type="Pfam" id="PF07687"/>
    </source>
</evidence>
<feature type="binding site" evidence="7">
    <location>
        <position position="93"/>
    </location>
    <ligand>
        <name>Zn(2+)</name>
        <dbReference type="ChEBI" id="CHEBI:29105"/>
        <label>1</label>
    </ligand>
</feature>
<dbReference type="NCBIfam" id="NF006771">
    <property type="entry name" value="PRK09290.1-5"/>
    <property type="match status" value="1"/>
</dbReference>
<dbReference type="STRING" id="649638.Trad_1507"/>
<dbReference type="PANTHER" id="PTHR32494:SF19">
    <property type="entry name" value="ALLANTOATE DEIMINASE-RELATED"/>
    <property type="match status" value="1"/>
</dbReference>
<feature type="binding site" evidence="7">
    <location>
        <position position="385"/>
    </location>
    <ligand>
        <name>Zn(2+)</name>
        <dbReference type="ChEBI" id="CHEBI:29105"/>
        <label>2</label>
    </ligand>
</feature>
<dbReference type="GO" id="GO:0046872">
    <property type="term" value="F:metal ion binding"/>
    <property type="evidence" value="ECO:0007669"/>
    <property type="project" value="UniProtKB-KW"/>
</dbReference>
<dbReference type="OrthoDB" id="9808195at2"/>
<dbReference type="InterPro" id="IPR010158">
    <property type="entry name" value="Amidase_Cbmase"/>
</dbReference>
<proteinExistence type="inferred from homology"/>
<dbReference type="InterPro" id="IPR011650">
    <property type="entry name" value="Peptidase_M20_dimer"/>
</dbReference>
<comment type="cofactor">
    <cofactor evidence="1">
        <name>Mn(2+)</name>
        <dbReference type="ChEBI" id="CHEBI:29035"/>
    </cofactor>
</comment>
<dbReference type="RefSeq" id="WP_013177996.1">
    <property type="nucleotide sequence ID" value="NC_014221.1"/>
</dbReference>
<evidence type="ECO:0000256" key="6">
    <source>
        <dbReference type="ARBA" id="ARBA00023211"/>
    </source>
</evidence>
<evidence type="ECO:0000256" key="7">
    <source>
        <dbReference type="PIRSR" id="PIRSR001235-1"/>
    </source>
</evidence>
<evidence type="ECO:0000256" key="1">
    <source>
        <dbReference type="ARBA" id="ARBA00001936"/>
    </source>
</evidence>
<evidence type="ECO:0000256" key="4">
    <source>
        <dbReference type="ARBA" id="ARBA00022723"/>
    </source>
</evidence>
<protein>
    <submittedName>
        <fullName evidence="9">Amidase, hydantoinase/carbamoylase family</fullName>
        <ecNumber evidence="9">3.5.1.87</ecNumber>
    </submittedName>
</protein>
<keyword evidence="6" id="KW-0464">Manganese</keyword>
<dbReference type="GO" id="GO:0050538">
    <property type="term" value="F:N-carbamoyl-L-amino-acid hydrolase activity"/>
    <property type="evidence" value="ECO:0007669"/>
    <property type="project" value="UniProtKB-EC"/>
</dbReference>
<reference evidence="10" key="1">
    <citation type="submission" date="2010-05" db="EMBL/GenBank/DDBJ databases">
        <title>The complete genome of Truepera radiovictris DSM 17093.</title>
        <authorList>
            <consortium name="US DOE Joint Genome Institute (JGI-PGF)"/>
            <person name="Lucas S."/>
            <person name="Copeland A."/>
            <person name="Lapidus A."/>
            <person name="Glavina del Rio T."/>
            <person name="Dalin E."/>
            <person name="Tice H."/>
            <person name="Bruce D."/>
            <person name="Goodwin L."/>
            <person name="Pitluck S."/>
            <person name="Kyrpides N."/>
            <person name="Mavromatis K."/>
            <person name="Ovchinnikova G."/>
            <person name="Munk A.C."/>
            <person name="Detter J.C."/>
            <person name="Han C."/>
            <person name="Tapia R."/>
            <person name="Land M."/>
            <person name="Hauser L."/>
            <person name="Markowitz V."/>
            <person name="Cheng J.-F."/>
            <person name="Hugenholtz P."/>
            <person name="Woyke T."/>
            <person name="Wu D."/>
            <person name="Tindall B."/>
            <person name="Pomrenke H.G."/>
            <person name="Brambilla E."/>
            <person name="Klenk H.-P."/>
            <person name="Eisen J.A."/>
        </authorList>
    </citation>
    <scope>NUCLEOTIDE SEQUENCE [LARGE SCALE GENOMIC DNA]</scope>
    <source>
        <strain evidence="10">DSM 17093 / CIP 108686 / LMG 22925 / RQ-24</strain>
    </source>
</reference>
<dbReference type="eggNOG" id="COG0624">
    <property type="taxonomic scope" value="Bacteria"/>
</dbReference>
<evidence type="ECO:0000313" key="10">
    <source>
        <dbReference type="Proteomes" id="UP000000379"/>
    </source>
</evidence>
<dbReference type="HOGENOM" id="CLU_024588_6_0_0"/>
<dbReference type="Proteomes" id="UP000000379">
    <property type="component" value="Chromosome"/>
</dbReference>
<accession>D7CXM6</accession>
<dbReference type="InterPro" id="IPR002933">
    <property type="entry name" value="Peptidase_M20"/>
</dbReference>
<dbReference type="CDD" id="cd03884">
    <property type="entry name" value="M20_bAS"/>
    <property type="match status" value="1"/>
</dbReference>
<evidence type="ECO:0000313" key="9">
    <source>
        <dbReference type="EMBL" id="ADI14628.1"/>
    </source>
</evidence>
<organism evidence="9 10">
    <name type="scientific">Truepera radiovictrix (strain DSM 17093 / CIP 108686 / LMG 22925 / RQ-24)</name>
    <dbReference type="NCBI Taxonomy" id="649638"/>
    <lineage>
        <taxon>Bacteria</taxon>
        <taxon>Thermotogati</taxon>
        <taxon>Deinococcota</taxon>
        <taxon>Deinococci</taxon>
        <taxon>Trueperales</taxon>
        <taxon>Trueperaceae</taxon>
        <taxon>Truepera</taxon>
    </lineage>
</organism>
<dbReference type="Pfam" id="PF01546">
    <property type="entry name" value="Peptidase_M20"/>
    <property type="match status" value="1"/>
</dbReference>
<feature type="binding site" evidence="7">
    <location>
        <position position="93"/>
    </location>
    <ligand>
        <name>Zn(2+)</name>
        <dbReference type="ChEBI" id="CHEBI:29105"/>
        <label>2</label>
    </ligand>
</feature>
<dbReference type="SUPFAM" id="SSF53187">
    <property type="entry name" value="Zn-dependent exopeptidases"/>
    <property type="match status" value="1"/>
</dbReference>
<dbReference type="NCBIfam" id="TIGR01879">
    <property type="entry name" value="hydantase"/>
    <property type="match status" value="1"/>
</dbReference>
<keyword evidence="4 7" id="KW-0479">Metal-binding</keyword>
<feature type="binding site" evidence="7">
    <location>
        <position position="128"/>
    </location>
    <ligand>
        <name>Zn(2+)</name>
        <dbReference type="ChEBI" id="CHEBI:29105"/>
        <label>2</label>
    </ligand>
</feature>
<feature type="binding site" evidence="7">
    <location>
        <position position="82"/>
    </location>
    <ligand>
        <name>Zn(2+)</name>
        <dbReference type="ChEBI" id="CHEBI:29105"/>
        <label>1</label>
    </ligand>
</feature>
<evidence type="ECO:0000256" key="2">
    <source>
        <dbReference type="ARBA" id="ARBA00006153"/>
    </source>
</evidence>
<evidence type="ECO:0000256" key="5">
    <source>
        <dbReference type="ARBA" id="ARBA00022801"/>
    </source>
</evidence>
<dbReference type="EC" id="3.5.1.87" evidence="9"/>
<comment type="cofactor">
    <cofactor evidence="7">
        <name>Zn(2+)</name>
        <dbReference type="ChEBI" id="CHEBI:29105"/>
    </cofactor>
    <text evidence="7">Binds 2 Zn(2+) ions per subunit.</text>
</comment>
<dbReference type="Pfam" id="PF07687">
    <property type="entry name" value="M20_dimer"/>
    <property type="match status" value="1"/>
</dbReference>
<dbReference type="SUPFAM" id="SSF55031">
    <property type="entry name" value="Bacterial exopeptidase dimerisation domain"/>
    <property type="match status" value="1"/>
</dbReference>
<sequence length="415" mass="43187">MELPVDAARISRELDTLAGFTDDPAPAVTRVVYTPTDLKARAYVRALLREAGLTLREDGLGNLFARWEGARPELSAVATGSHLDAIPHAGRFDGTVGVLGALEAFRALRAAGFVPLRPLELVVFTSEEPTRFGVGCLGSRALAGVLTPEQLAALRDADGVSVPEAARAAGFTAPLEAVALRAGHFHAFVELHIEQGPQLEAAGVPIGVVTAIAAPATLHLTLTGSGGHAGAVLMRGRRDALLAAAEVALAVEAAALATEDPDTVATVGILDVHPRAVNAIPNRAFLTVDARDTHEGRRDALVARIRADVQEVAERRGVAAEVVLVNADPPAACDPALVAAAERAAAAAGLPSQRLVSRAYHDTLFMARVCRVGMVFIPSQGGVSHRPDEYSSPQEVAQGVEVLARTLAALASEPD</sequence>
<comment type="similarity">
    <text evidence="2">Belongs to the peptidase M20 family.</text>
</comment>
<keyword evidence="7" id="KW-0862">Zinc</keyword>
<dbReference type="Gene3D" id="3.40.630.10">
    <property type="entry name" value="Zn peptidases"/>
    <property type="match status" value="1"/>
</dbReference>
<name>D7CXM6_TRURR</name>
<feature type="binding site" evidence="7">
    <location>
        <position position="192"/>
    </location>
    <ligand>
        <name>Zn(2+)</name>
        <dbReference type="ChEBI" id="CHEBI:29105"/>
        <label>1</label>
    </ligand>
</feature>
<dbReference type="InterPro" id="IPR036264">
    <property type="entry name" value="Bact_exopeptidase_dim_dom"/>
</dbReference>
<dbReference type="AlphaFoldDB" id="D7CXM6"/>
<reference evidence="9 10" key="2">
    <citation type="journal article" date="2011" name="Stand. Genomic Sci.">
        <title>Complete genome sequence of Truepera radiovictrix type strain (RQ-24).</title>
        <authorList>
            <person name="Ivanova N."/>
            <person name="Rohde C."/>
            <person name="Munk C."/>
            <person name="Nolan M."/>
            <person name="Lucas S."/>
            <person name="Del Rio T.G."/>
            <person name="Tice H."/>
            <person name="Deshpande S."/>
            <person name="Cheng J.F."/>
            <person name="Tapia R."/>
            <person name="Han C."/>
            <person name="Goodwin L."/>
            <person name="Pitluck S."/>
            <person name="Liolios K."/>
            <person name="Mavromatis K."/>
            <person name="Mikhailova N."/>
            <person name="Pati A."/>
            <person name="Chen A."/>
            <person name="Palaniappan K."/>
            <person name="Land M."/>
            <person name="Hauser L."/>
            <person name="Chang Y.J."/>
            <person name="Jeffries C.D."/>
            <person name="Brambilla E."/>
            <person name="Rohde M."/>
            <person name="Goker M."/>
            <person name="Tindall B.J."/>
            <person name="Woyke T."/>
            <person name="Bristow J."/>
            <person name="Eisen J.A."/>
            <person name="Markowitz V."/>
            <person name="Hugenholtz P."/>
            <person name="Kyrpides N.C."/>
            <person name="Klenk H.P."/>
            <person name="Lapidus A."/>
        </authorList>
    </citation>
    <scope>NUCLEOTIDE SEQUENCE [LARGE SCALE GENOMIC DNA]</scope>
    <source>
        <strain evidence="10">DSM 17093 / CIP 108686 / LMG 22925 / RQ-24</strain>
    </source>
</reference>
<comment type="subunit">
    <text evidence="3">Homodimer.</text>
</comment>
<dbReference type="KEGG" id="tra:Trad_1507"/>
<keyword evidence="10" id="KW-1185">Reference proteome</keyword>
<dbReference type="PANTHER" id="PTHR32494">
    <property type="entry name" value="ALLANTOATE DEIMINASE-RELATED"/>
    <property type="match status" value="1"/>
</dbReference>
<gene>
    <name evidence="9" type="ordered locus">Trad_1507</name>
</gene>